<dbReference type="EMBL" id="JACOGK010000016">
    <property type="protein sequence ID" value="MBC3536915.1"/>
    <property type="molecule type" value="Genomic_DNA"/>
</dbReference>
<comment type="caution">
    <text evidence="4">The sequence shown here is derived from an EMBL/GenBank/DDBJ whole genome shotgun (WGS) entry which is preliminary data.</text>
</comment>
<evidence type="ECO:0000256" key="3">
    <source>
        <dbReference type="ARBA" id="ARBA00023002"/>
    </source>
</evidence>
<protein>
    <submittedName>
        <fullName evidence="4">Precorrin-6A reductase</fullName>
        <ecNumber evidence="4">1.3.1.54</ecNumber>
    </submittedName>
</protein>
<comment type="pathway">
    <text evidence="1">Cofactor biosynthesis; adenosylcobalamin biosynthesis.</text>
</comment>
<dbReference type="EC" id="1.3.1.54" evidence="4"/>
<dbReference type="Proteomes" id="UP000606870">
    <property type="component" value="Unassembled WGS sequence"/>
</dbReference>
<evidence type="ECO:0000313" key="4">
    <source>
        <dbReference type="EMBL" id="MBC3536915.1"/>
    </source>
</evidence>
<keyword evidence="2" id="KW-0169">Cobalamin biosynthesis</keyword>
<keyword evidence="5" id="KW-1185">Reference proteome</keyword>
<dbReference type="PANTHER" id="PTHR36925:SF1">
    <property type="entry name" value="COBALT-PRECORRIN-6A REDUCTASE"/>
    <property type="match status" value="1"/>
</dbReference>
<dbReference type="RefSeq" id="WP_186503069.1">
    <property type="nucleotide sequence ID" value="NZ_JACOGK010000016.1"/>
</dbReference>
<gene>
    <name evidence="4" type="primary">cobK</name>
    <name evidence="4" type="ORF">H8J70_06595</name>
</gene>
<dbReference type="PANTHER" id="PTHR36925">
    <property type="entry name" value="COBALT-PRECORRIN-6A REDUCTASE"/>
    <property type="match status" value="1"/>
</dbReference>
<proteinExistence type="predicted"/>
<dbReference type="GO" id="GO:0016994">
    <property type="term" value="F:precorrin-6A reductase activity"/>
    <property type="evidence" value="ECO:0007669"/>
    <property type="project" value="UniProtKB-EC"/>
</dbReference>
<dbReference type="PROSITE" id="PS51014">
    <property type="entry name" value="COBK_CBIJ"/>
    <property type="match status" value="1"/>
</dbReference>
<name>A0ABR6VI40_9FIRM</name>
<dbReference type="NCBIfam" id="TIGR00715">
    <property type="entry name" value="precor6x_red"/>
    <property type="match status" value="1"/>
</dbReference>
<evidence type="ECO:0000256" key="2">
    <source>
        <dbReference type="ARBA" id="ARBA00022573"/>
    </source>
</evidence>
<evidence type="ECO:0000313" key="5">
    <source>
        <dbReference type="Proteomes" id="UP000606870"/>
    </source>
</evidence>
<dbReference type="InterPro" id="IPR003723">
    <property type="entry name" value="Precorrin-6x_reduct"/>
</dbReference>
<dbReference type="Pfam" id="PF02571">
    <property type="entry name" value="CbiJ"/>
    <property type="match status" value="1"/>
</dbReference>
<accession>A0ABR6VI40</accession>
<keyword evidence="3 4" id="KW-0560">Oxidoreductase</keyword>
<organism evidence="4 5">
    <name type="scientific">Megasphaera hominis</name>
    <dbReference type="NCBI Taxonomy" id="159836"/>
    <lineage>
        <taxon>Bacteria</taxon>
        <taxon>Bacillati</taxon>
        <taxon>Bacillota</taxon>
        <taxon>Negativicutes</taxon>
        <taxon>Veillonellales</taxon>
        <taxon>Veillonellaceae</taxon>
        <taxon>Megasphaera</taxon>
    </lineage>
</organism>
<evidence type="ECO:0000256" key="1">
    <source>
        <dbReference type="ARBA" id="ARBA00004953"/>
    </source>
</evidence>
<reference evidence="4 5" key="1">
    <citation type="submission" date="2020-08" db="EMBL/GenBank/DDBJ databases">
        <authorList>
            <person name="Liu C."/>
            <person name="Sun Q."/>
        </authorList>
    </citation>
    <scope>NUCLEOTIDE SEQUENCE [LARGE SCALE GENOMIC DNA]</scope>
    <source>
        <strain evidence="4 5">NSJ-59</strain>
    </source>
</reference>
<sequence>MMPLVWIFGGTSEGRCLAQAALSLPIRLRLSVATDYGSDLAPRGENLEIWQRRLTAAEMTACLQADRPELVIDATHPYATAVTENIHAACAAAGTPYIRLVRPSEETDTAITVSSMAEAVEFLSQTEGPIFLTTGSKDLDTFATLPDYASRIALRILPALESLEKALRLGYERSRIVCMQGPFTIDLNAAMFRFYEAAWVVTKESGQRGGFEEKAAAAQKAGAHLLVVSRKDDEQGPAYDDVWRLLEERYGQG</sequence>